<feature type="transmembrane region" description="Helical" evidence="10">
    <location>
        <begin position="12"/>
        <end position="37"/>
    </location>
</feature>
<protein>
    <submittedName>
        <fullName evidence="11">Iron chelate uptake ABC transporter family permease subunit</fullName>
    </submittedName>
</protein>
<sequence>MLEALFLLLTDYSLRVILLGVLMMGLLSGALGCFTLLKSESLLGDAISHAALPGIVLAFIITGDKSANILFVGALASGVVASLWILSIVQTRRLKTDAALGIALSVFFGLGIVLLSLVQKQGNAGQSGLERYLFGQAATLLAQDVLFMALWCGLAILVLLLIWKEAKLVVFDPDYAQTLGFHSHWLRLLLTSLTVIAIVIGLQSVGVVLMSAMLIAPAATARQWTNRLGTMVMLSAVFGGLAGILGVAFSVTIDNTPTGPAIVLVATLFALITFIIAPNRGIAARYWQRRKNQRQILASQLLFTLYQQMQPNQPATSVFIQHFSKSTYQHLEKTGAIAQQADGWQLTAYGKSIIDEWINAEQANCAAPKPLIIGNHQS</sequence>
<comment type="subcellular location">
    <subcellularLocation>
        <location evidence="1 9">Cell membrane</location>
        <topology evidence="1 9">Multi-pass membrane protein</topology>
    </subcellularLocation>
</comment>
<accession>A0A6N7EV89</accession>
<dbReference type="SUPFAM" id="SSF81345">
    <property type="entry name" value="ABC transporter involved in vitamin B12 uptake, BtuC"/>
    <property type="match status" value="1"/>
</dbReference>
<dbReference type="PANTHER" id="PTHR30477">
    <property type="entry name" value="ABC-TRANSPORTER METAL-BINDING PROTEIN"/>
    <property type="match status" value="1"/>
</dbReference>
<evidence type="ECO:0000256" key="5">
    <source>
        <dbReference type="ARBA" id="ARBA00022496"/>
    </source>
</evidence>
<keyword evidence="3 9" id="KW-0813">Transport</keyword>
<feature type="transmembrane region" description="Helical" evidence="10">
    <location>
        <begin position="98"/>
        <end position="118"/>
    </location>
</feature>
<keyword evidence="5" id="KW-0406">Ion transport</keyword>
<reference evidence="11 12" key="1">
    <citation type="submission" date="2019-10" db="EMBL/GenBank/DDBJ databases">
        <title>Cardiobacteriales fam. a chemoheterotrophic member of the order Cardiobacteriales, and proposal of Cardiobacteriales fam. nov.</title>
        <authorList>
            <person name="Wang C."/>
        </authorList>
    </citation>
    <scope>NUCLEOTIDE SEQUENCE [LARGE SCALE GENOMIC DNA]</scope>
    <source>
        <strain evidence="11 12">ML27</strain>
    </source>
</reference>
<dbReference type="FunFam" id="1.10.3470.10:FF:000003">
    <property type="entry name" value="Iron ABC transporter permease SitD"/>
    <property type="match status" value="1"/>
</dbReference>
<keyword evidence="12" id="KW-1185">Reference proteome</keyword>
<dbReference type="EMBL" id="WHNW01000001">
    <property type="protein sequence ID" value="MPV85349.1"/>
    <property type="molecule type" value="Genomic_DNA"/>
</dbReference>
<organism evidence="11 12">
    <name type="scientific">Ostreibacterium oceani</name>
    <dbReference type="NCBI Taxonomy" id="2654998"/>
    <lineage>
        <taxon>Bacteria</taxon>
        <taxon>Pseudomonadati</taxon>
        <taxon>Pseudomonadota</taxon>
        <taxon>Gammaproteobacteria</taxon>
        <taxon>Cardiobacteriales</taxon>
        <taxon>Ostreibacteriaceae</taxon>
        <taxon>Ostreibacterium</taxon>
    </lineage>
</organism>
<keyword evidence="5" id="KW-0410">Iron transport</keyword>
<evidence type="ECO:0000256" key="1">
    <source>
        <dbReference type="ARBA" id="ARBA00004651"/>
    </source>
</evidence>
<evidence type="ECO:0000313" key="12">
    <source>
        <dbReference type="Proteomes" id="UP000471298"/>
    </source>
</evidence>
<evidence type="ECO:0000256" key="2">
    <source>
        <dbReference type="ARBA" id="ARBA00008034"/>
    </source>
</evidence>
<dbReference type="InParanoid" id="A0A6N7EV89"/>
<keyword evidence="5" id="KW-0408">Iron</keyword>
<evidence type="ECO:0000256" key="7">
    <source>
        <dbReference type="ARBA" id="ARBA00022989"/>
    </source>
</evidence>
<feature type="transmembrane region" description="Helical" evidence="10">
    <location>
        <begin position="139"/>
        <end position="163"/>
    </location>
</feature>
<evidence type="ECO:0000256" key="3">
    <source>
        <dbReference type="ARBA" id="ARBA00022448"/>
    </source>
</evidence>
<feature type="transmembrane region" description="Helical" evidence="10">
    <location>
        <begin position="69"/>
        <end position="86"/>
    </location>
</feature>
<dbReference type="GO" id="GO:0055085">
    <property type="term" value="P:transmembrane transport"/>
    <property type="evidence" value="ECO:0007669"/>
    <property type="project" value="InterPro"/>
</dbReference>
<keyword evidence="7 10" id="KW-1133">Transmembrane helix</keyword>
<evidence type="ECO:0000256" key="8">
    <source>
        <dbReference type="ARBA" id="ARBA00023136"/>
    </source>
</evidence>
<dbReference type="Gene3D" id="1.10.3470.10">
    <property type="entry name" value="ABC transporter involved in vitamin B12 uptake, BtuC"/>
    <property type="match status" value="1"/>
</dbReference>
<dbReference type="InterPro" id="IPR001626">
    <property type="entry name" value="ABC_TroCD"/>
</dbReference>
<evidence type="ECO:0000256" key="10">
    <source>
        <dbReference type="SAM" id="Phobius"/>
    </source>
</evidence>
<dbReference type="AlphaFoldDB" id="A0A6N7EV89"/>
<proteinExistence type="inferred from homology"/>
<dbReference type="Pfam" id="PF00950">
    <property type="entry name" value="ABC-3"/>
    <property type="match status" value="1"/>
</dbReference>
<dbReference type="RefSeq" id="WP_152808512.1">
    <property type="nucleotide sequence ID" value="NZ_WHNW01000001.1"/>
</dbReference>
<comment type="similarity">
    <text evidence="2 9">Belongs to the ABC-3 integral membrane protein family.</text>
</comment>
<evidence type="ECO:0000256" key="6">
    <source>
        <dbReference type="ARBA" id="ARBA00022692"/>
    </source>
</evidence>
<comment type="caution">
    <text evidence="11">The sequence shown here is derived from an EMBL/GenBank/DDBJ whole genome shotgun (WGS) entry which is preliminary data.</text>
</comment>
<dbReference type="InterPro" id="IPR037294">
    <property type="entry name" value="ABC_BtuC-like"/>
</dbReference>
<keyword evidence="6 9" id="KW-0812">Transmembrane</keyword>
<keyword evidence="4" id="KW-1003">Cell membrane</keyword>
<feature type="transmembrane region" description="Helical" evidence="10">
    <location>
        <begin position="261"/>
        <end position="282"/>
    </location>
</feature>
<keyword evidence="8 10" id="KW-0472">Membrane</keyword>
<evidence type="ECO:0000256" key="4">
    <source>
        <dbReference type="ARBA" id="ARBA00022475"/>
    </source>
</evidence>
<feature type="transmembrane region" description="Helical" evidence="10">
    <location>
        <begin position="188"/>
        <end position="216"/>
    </location>
</feature>
<dbReference type="GO" id="GO:0006826">
    <property type="term" value="P:iron ion transport"/>
    <property type="evidence" value="ECO:0007669"/>
    <property type="project" value="UniProtKB-KW"/>
</dbReference>
<dbReference type="Proteomes" id="UP000471298">
    <property type="component" value="Unassembled WGS sequence"/>
</dbReference>
<gene>
    <name evidence="11" type="ORF">GCU85_01200</name>
</gene>
<evidence type="ECO:0000313" key="11">
    <source>
        <dbReference type="EMBL" id="MPV85349.1"/>
    </source>
</evidence>
<dbReference type="GO" id="GO:0043190">
    <property type="term" value="C:ATP-binding cassette (ABC) transporter complex"/>
    <property type="evidence" value="ECO:0007669"/>
    <property type="project" value="InterPro"/>
</dbReference>
<dbReference type="PANTHER" id="PTHR30477:SF3">
    <property type="entry name" value="METAL TRANSPORT SYSTEM MEMBRANE PROTEIN CT_069-RELATED"/>
    <property type="match status" value="1"/>
</dbReference>
<dbReference type="GO" id="GO:0010043">
    <property type="term" value="P:response to zinc ion"/>
    <property type="evidence" value="ECO:0007669"/>
    <property type="project" value="TreeGrafter"/>
</dbReference>
<dbReference type="GO" id="GO:0071281">
    <property type="term" value="P:cellular response to iron ion"/>
    <property type="evidence" value="ECO:0007669"/>
    <property type="project" value="UniProtKB-ARBA"/>
</dbReference>
<feature type="transmembrane region" description="Helical" evidence="10">
    <location>
        <begin position="228"/>
        <end position="249"/>
    </location>
</feature>
<name>A0A6N7EV89_9GAMM</name>
<evidence type="ECO:0000256" key="9">
    <source>
        <dbReference type="RuleBase" id="RU003943"/>
    </source>
</evidence>
<dbReference type="CDD" id="cd06550">
    <property type="entry name" value="TM_ABC_iron-siderophores_like"/>
    <property type="match status" value="1"/>
</dbReference>